<dbReference type="EMBL" id="CM044704">
    <property type="protein sequence ID" value="KAI5668057.1"/>
    <property type="molecule type" value="Genomic_DNA"/>
</dbReference>
<evidence type="ECO:0000313" key="2">
    <source>
        <dbReference type="Proteomes" id="UP001060085"/>
    </source>
</evidence>
<proteinExistence type="predicted"/>
<sequence length="227" mass="25944">MFSKWWGRRGNSRKKYRNNHDRGGKGVIRLGLQQPQLTNTLLLGLQQNSFCNCATAVGLPESISASSTRAIASFQQTETVRNKQQVTERFDLLPRDPSGLGLDTRSRSRTSSASSVLAYTMKDCPTCSSSEEQKESLINRWPQRRNSRSLSARTPFPLTAVTYTVIRGLAGTDEQVGVLKGRTEKRTDRLLEGREREDRRSESKRQRRHNRVKNERIRAVEENKMYI</sequence>
<accession>A0ACC0B5Y2</accession>
<evidence type="ECO:0000313" key="1">
    <source>
        <dbReference type="EMBL" id="KAI5668057.1"/>
    </source>
</evidence>
<name>A0ACC0B5Y2_CATRO</name>
<reference evidence="2" key="1">
    <citation type="journal article" date="2023" name="Nat. Plants">
        <title>Single-cell RNA sequencing provides a high-resolution roadmap for understanding the multicellular compartmentation of specialized metabolism.</title>
        <authorList>
            <person name="Sun S."/>
            <person name="Shen X."/>
            <person name="Li Y."/>
            <person name="Li Y."/>
            <person name="Wang S."/>
            <person name="Li R."/>
            <person name="Zhang H."/>
            <person name="Shen G."/>
            <person name="Guo B."/>
            <person name="Wei J."/>
            <person name="Xu J."/>
            <person name="St-Pierre B."/>
            <person name="Chen S."/>
            <person name="Sun C."/>
        </authorList>
    </citation>
    <scope>NUCLEOTIDE SEQUENCE [LARGE SCALE GENOMIC DNA]</scope>
</reference>
<comment type="caution">
    <text evidence="1">The sequence shown here is derived from an EMBL/GenBank/DDBJ whole genome shotgun (WGS) entry which is preliminary data.</text>
</comment>
<keyword evidence="2" id="KW-1185">Reference proteome</keyword>
<dbReference type="Proteomes" id="UP001060085">
    <property type="component" value="Linkage Group LG04"/>
</dbReference>
<gene>
    <name evidence="1" type="ORF">M9H77_17910</name>
</gene>
<protein>
    <submittedName>
        <fullName evidence="1">Uncharacterized protein</fullName>
    </submittedName>
</protein>
<organism evidence="1 2">
    <name type="scientific">Catharanthus roseus</name>
    <name type="common">Madagascar periwinkle</name>
    <name type="synonym">Vinca rosea</name>
    <dbReference type="NCBI Taxonomy" id="4058"/>
    <lineage>
        <taxon>Eukaryota</taxon>
        <taxon>Viridiplantae</taxon>
        <taxon>Streptophyta</taxon>
        <taxon>Embryophyta</taxon>
        <taxon>Tracheophyta</taxon>
        <taxon>Spermatophyta</taxon>
        <taxon>Magnoliopsida</taxon>
        <taxon>eudicotyledons</taxon>
        <taxon>Gunneridae</taxon>
        <taxon>Pentapetalae</taxon>
        <taxon>asterids</taxon>
        <taxon>lamiids</taxon>
        <taxon>Gentianales</taxon>
        <taxon>Apocynaceae</taxon>
        <taxon>Rauvolfioideae</taxon>
        <taxon>Vinceae</taxon>
        <taxon>Catharanthinae</taxon>
        <taxon>Catharanthus</taxon>
    </lineage>
</organism>